<feature type="region of interest" description="Disordered" evidence="1">
    <location>
        <begin position="138"/>
        <end position="216"/>
    </location>
</feature>
<comment type="caution">
    <text evidence="2">The sequence shown here is derived from an EMBL/GenBank/DDBJ whole genome shotgun (WGS) entry which is preliminary data.</text>
</comment>
<gene>
    <name evidence="2" type="ORF">PSON_ATCC_30995.1.T1820075</name>
</gene>
<feature type="compositionally biased region" description="Low complexity" evidence="1">
    <location>
        <begin position="180"/>
        <end position="200"/>
    </location>
</feature>
<dbReference type="Proteomes" id="UP000692954">
    <property type="component" value="Unassembled WGS sequence"/>
</dbReference>
<sequence>MKKNIRLAKKFQSSIHLIRMQIVLCYFCNKIWDIVRHTLNFYVDGLFDFQEEEDEEEEFELKDEEEEEVELENDEEDEYEEANENEIQQEEDSEYEWVYEDDAQLEEFDEGSNIDEDKNFVQDNTNEGEYKFKYGQKNIRKKQTQQQQQQKRVIQQAKSKSSIPNGIPTLQKIQNKQRANSQSKQQIQKPQPQQQNLLKQAAVNQLRFPSSLVNKK</sequence>
<reference evidence="2" key="1">
    <citation type="submission" date="2021-01" db="EMBL/GenBank/DDBJ databases">
        <authorList>
            <consortium name="Genoscope - CEA"/>
            <person name="William W."/>
        </authorList>
    </citation>
    <scope>NUCLEOTIDE SEQUENCE</scope>
</reference>
<evidence type="ECO:0000256" key="1">
    <source>
        <dbReference type="SAM" id="MobiDB-lite"/>
    </source>
</evidence>
<feature type="compositionally biased region" description="Polar residues" evidence="1">
    <location>
        <begin position="207"/>
        <end position="216"/>
    </location>
</feature>
<evidence type="ECO:0000313" key="2">
    <source>
        <dbReference type="EMBL" id="CAD8128050.1"/>
    </source>
</evidence>
<keyword evidence="3" id="KW-1185">Reference proteome</keyword>
<accession>A0A8S1RLN5</accession>
<name>A0A8S1RLN5_9CILI</name>
<evidence type="ECO:0000313" key="3">
    <source>
        <dbReference type="Proteomes" id="UP000692954"/>
    </source>
</evidence>
<protein>
    <submittedName>
        <fullName evidence="2">Uncharacterized protein</fullName>
    </submittedName>
</protein>
<dbReference type="EMBL" id="CAJJDN010000182">
    <property type="protein sequence ID" value="CAD8128050.1"/>
    <property type="molecule type" value="Genomic_DNA"/>
</dbReference>
<dbReference type="AlphaFoldDB" id="A0A8S1RLN5"/>
<proteinExistence type="predicted"/>
<feature type="compositionally biased region" description="Low complexity" evidence="1">
    <location>
        <begin position="144"/>
        <end position="158"/>
    </location>
</feature>
<feature type="region of interest" description="Disordered" evidence="1">
    <location>
        <begin position="107"/>
        <end position="126"/>
    </location>
</feature>
<organism evidence="2 3">
    <name type="scientific">Paramecium sonneborni</name>
    <dbReference type="NCBI Taxonomy" id="65129"/>
    <lineage>
        <taxon>Eukaryota</taxon>
        <taxon>Sar</taxon>
        <taxon>Alveolata</taxon>
        <taxon>Ciliophora</taxon>
        <taxon>Intramacronucleata</taxon>
        <taxon>Oligohymenophorea</taxon>
        <taxon>Peniculida</taxon>
        <taxon>Parameciidae</taxon>
        <taxon>Paramecium</taxon>
    </lineage>
</organism>
<feature type="region of interest" description="Disordered" evidence="1">
    <location>
        <begin position="53"/>
        <end position="94"/>
    </location>
</feature>